<gene>
    <name evidence="2" type="ORF">WJT86_01050</name>
</gene>
<keyword evidence="3" id="KW-1185">Reference proteome</keyword>
<evidence type="ECO:0000259" key="1">
    <source>
        <dbReference type="PROSITE" id="PS50911"/>
    </source>
</evidence>
<dbReference type="Gene3D" id="3.90.1720.10">
    <property type="entry name" value="endopeptidase domain like (from Nostoc punctiforme)"/>
    <property type="match status" value="1"/>
</dbReference>
<name>A0ABV0BF82_9HYPH</name>
<dbReference type="RefSeq" id="WP_346335640.1">
    <property type="nucleotide sequence ID" value="NZ_JBBYXI010000001.1"/>
</dbReference>
<proteinExistence type="predicted"/>
<comment type="caution">
    <text evidence="2">The sequence shown here is derived from an EMBL/GenBank/DDBJ whole genome shotgun (WGS) entry which is preliminary data.</text>
</comment>
<dbReference type="Pfam" id="PF05257">
    <property type="entry name" value="CHAP"/>
    <property type="match status" value="1"/>
</dbReference>
<evidence type="ECO:0000313" key="2">
    <source>
        <dbReference type="EMBL" id="MEN3929644.1"/>
    </source>
</evidence>
<dbReference type="EMBL" id="JBBYXI010000001">
    <property type="protein sequence ID" value="MEN3929644.1"/>
    <property type="molecule type" value="Genomic_DNA"/>
</dbReference>
<dbReference type="PANTHER" id="PTHR30094">
    <property type="entry name" value="BIFUNCTIONAL GLUTATHIONYLSPERMIDINE SYNTHETASE/AMIDASE-RELATED"/>
    <property type="match status" value="1"/>
</dbReference>
<accession>A0ABV0BF82</accession>
<dbReference type="PROSITE" id="PS50911">
    <property type="entry name" value="CHAP"/>
    <property type="match status" value="1"/>
</dbReference>
<protein>
    <submittedName>
        <fullName evidence="2">CHAP domain-containing protein</fullName>
    </submittedName>
</protein>
<feature type="domain" description="Peptidase C51" evidence="1">
    <location>
        <begin position="53"/>
        <end position="194"/>
    </location>
</feature>
<dbReference type="InterPro" id="IPR007921">
    <property type="entry name" value="CHAP_dom"/>
</dbReference>
<dbReference type="PANTHER" id="PTHR30094:SF0">
    <property type="entry name" value="BIFUNCTIONAL GLUTATHIONYLSPERMIDINE SYNTHETASE_AMIDASE-RELATED"/>
    <property type="match status" value="1"/>
</dbReference>
<dbReference type="Proteomes" id="UP001418637">
    <property type="component" value="Unassembled WGS sequence"/>
</dbReference>
<reference evidence="2 3" key="1">
    <citation type="submission" date="2024-04" db="EMBL/GenBank/DDBJ databases">
        <title>A novel species isolated from cricket.</title>
        <authorList>
            <person name="Wang H.-C."/>
        </authorList>
    </citation>
    <scope>NUCLEOTIDE SEQUENCE [LARGE SCALE GENOMIC DNA]</scope>
    <source>
        <strain evidence="2 3">WL0021</strain>
    </source>
</reference>
<sequence length="206" mass="23081">MAKPRTLVKVLCIGLLLSGAVVAGAKIYFHSIHKTYENGIIIAQLDDVPVYDNGPIFNIAHGRHYAEDGYYLGQKWQCVEFIKRYLYQAKGHRMPDVWGHAISYYDKELPHGKLNDKRGMIQFQQGGNEKPQQGDLIVFSGAGGYGHVAIIAAVSDNEVEIVQQNSPPAREKLPLISKDGNWEIGKRSTLGWLRIPQPPESTEIRE</sequence>
<evidence type="ECO:0000313" key="3">
    <source>
        <dbReference type="Proteomes" id="UP001418637"/>
    </source>
</evidence>
<organism evidence="2 3">
    <name type="scientific">Hohaiivirga grylli</name>
    <dbReference type="NCBI Taxonomy" id="3133970"/>
    <lineage>
        <taxon>Bacteria</taxon>
        <taxon>Pseudomonadati</taxon>
        <taxon>Pseudomonadota</taxon>
        <taxon>Alphaproteobacteria</taxon>
        <taxon>Hyphomicrobiales</taxon>
        <taxon>Methylobacteriaceae</taxon>
        <taxon>Hohaiivirga</taxon>
    </lineage>
</organism>
<dbReference type="InterPro" id="IPR051705">
    <property type="entry name" value="Gsp_Synthetase/Amidase"/>
</dbReference>
<dbReference type="SUPFAM" id="SSF54001">
    <property type="entry name" value="Cysteine proteinases"/>
    <property type="match status" value="1"/>
</dbReference>
<dbReference type="InterPro" id="IPR038765">
    <property type="entry name" value="Papain-like_cys_pep_sf"/>
</dbReference>